<comment type="caution">
    <text evidence="2">The sequence shown here is derived from an EMBL/GenBank/DDBJ whole genome shotgun (WGS) entry which is preliminary data.</text>
</comment>
<organism evidence="2 3">
    <name type="scientific">Trema orientale</name>
    <name type="common">Charcoal tree</name>
    <name type="synonym">Celtis orientalis</name>
    <dbReference type="NCBI Taxonomy" id="63057"/>
    <lineage>
        <taxon>Eukaryota</taxon>
        <taxon>Viridiplantae</taxon>
        <taxon>Streptophyta</taxon>
        <taxon>Embryophyta</taxon>
        <taxon>Tracheophyta</taxon>
        <taxon>Spermatophyta</taxon>
        <taxon>Magnoliopsida</taxon>
        <taxon>eudicotyledons</taxon>
        <taxon>Gunneridae</taxon>
        <taxon>Pentapetalae</taxon>
        <taxon>rosids</taxon>
        <taxon>fabids</taxon>
        <taxon>Rosales</taxon>
        <taxon>Cannabaceae</taxon>
        <taxon>Trema</taxon>
    </lineage>
</organism>
<evidence type="ECO:0000256" key="1">
    <source>
        <dbReference type="SAM" id="MobiDB-lite"/>
    </source>
</evidence>
<protein>
    <submittedName>
        <fullName evidence="2">Uncharacterized protein</fullName>
    </submittedName>
</protein>
<feature type="region of interest" description="Disordered" evidence="1">
    <location>
        <begin position="67"/>
        <end position="93"/>
    </location>
</feature>
<proteinExistence type="predicted"/>
<sequence>MITIFISNRPKSNPFPKKQFSAQKVPTSRKLSTQTQFISYKNVCHNQKRISLDRVLPCCPIDPWGRPRLPSGAEPGRRQVGPGKRRCGEPYGRRYPGSVGAGVQKLLNPFHVALVGQVHEPDPGVDGLLGRLLRRVLPPVRLQRGLLAESEPRRFLMGLGLGLDLH</sequence>
<dbReference type="AlphaFoldDB" id="A0A2P5EYN0"/>
<evidence type="ECO:0000313" key="3">
    <source>
        <dbReference type="Proteomes" id="UP000237000"/>
    </source>
</evidence>
<accession>A0A2P5EYN0</accession>
<gene>
    <name evidence="2" type="ORF">TorRG33x02_135040</name>
</gene>
<name>A0A2P5EYN0_TREOI</name>
<dbReference type="EMBL" id="JXTC01000081">
    <property type="protein sequence ID" value="PON90647.1"/>
    <property type="molecule type" value="Genomic_DNA"/>
</dbReference>
<reference evidence="3" key="1">
    <citation type="submission" date="2016-06" db="EMBL/GenBank/DDBJ databases">
        <title>Parallel loss of symbiosis genes in relatives of nitrogen-fixing non-legume Parasponia.</title>
        <authorList>
            <person name="Van Velzen R."/>
            <person name="Holmer R."/>
            <person name="Bu F."/>
            <person name="Rutten L."/>
            <person name="Van Zeijl A."/>
            <person name="Liu W."/>
            <person name="Santuari L."/>
            <person name="Cao Q."/>
            <person name="Sharma T."/>
            <person name="Shen D."/>
            <person name="Roswanjaya Y."/>
            <person name="Wardhani T."/>
            <person name="Kalhor M.S."/>
            <person name="Jansen J."/>
            <person name="Van den Hoogen J."/>
            <person name="Gungor B."/>
            <person name="Hartog M."/>
            <person name="Hontelez J."/>
            <person name="Verver J."/>
            <person name="Yang W.-C."/>
            <person name="Schijlen E."/>
            <person name="Repin R."/>
            <person name="Schilthuizen M."/>
            <person name="Schranz E."/>
            <person name="Heidstra R."/>
            <person name="Miyata K."/>
            <person name="Fedorova E."/>
            <person name="Kohlen W."/>
            <person name="Bisseling T."/>
            <person name="Smit S."/>
            <person name="Geurts R."/>
        </authorList>
    </citation>
    <scope>NUCLEOTIDE SEQUENCE [LARGE SCALE GENOMIC DNA]</scope>
    <source>
        <strain evidence="3">cv. RG33-2</strain>
    </source>
</reference>
<dbReference type="Proteomes" id="UP000237000">
    <property type="component" value="Unassembled WGS sequence"/>
</dbReference>
<evidence type="ECO:0000313" key="2">
    <source>
        <dbReference type="EMBL" id="PON90647.1"/>
    </source>
</evidence>
<keyword evidence="3" id="KW-1185">Reference proteome</keyword>
<dbReference type="OrthoDB" id="10553241at2759"/>
<dbReference type="InParanoid" id="A0A2P5EYN0"/>